<evidence type="ECO:0000256" key="1">
    <source>
        <dbReference type="SAM" id="MobiDB-lite"/>
    </source>
</evidence>
<accession>A0ABQ2Z4Y8</accession>
<feature type="compositionally biased region" description="Polar residues" evidence="1">
    <location>
        <begin position="249"/>
        <end position="266"/>
    </location>
</feature>
<reference evidence="5" key="1">
    <citation type="journal article" date="2019" name="Int. J. Syst. Evol. Microbiol.">
        <title>The Global Catalogue of Microorganisms (GCM) 10K type strain sequencing project: providing services to taxonomists for standard genome sequencing and annotation.</title>
        <authorList>
            <consortium name="The Broad Institute Genomics Platform"/>
            <consortium name="The Broad Institute Genome Sequencing Center for Infectious Disease"/>
            <person name="Wu L."/>
            <person name="Ma J."/>
        </authorList>
    </citation>
    <scope>NUCLEOTIDE SEQUENCE [LARGE SCALE GENOMIC DNA]</scope>
    <source>
        <strain evidence="5">JCM 4586</strain>
    </source>
</reference>
<evidence type="ECO:0000259" key="2">
    <source>
        <dbReference type="Pfam" id="PF13699"/>
    </source>
</evidence>
<evidence type="ECO:0000259" key="3">
    <source>
        <dbReference type="Pfam" id="PF21527"/>
    </source>
</evidence>
<comment type="caution">
    <text evidence="4">The sequence shown here is derived from an EMBL/GenBank/DDBJ whole genome shotgun (WGS) entry which is preliminary data.</text>
</comment>
<dbReference type="InterPro" id="IPR025295">
    <property type="entry name" value="eCIS_core_dom"/>
</dbReference>
<evidence type="ECO:0008006" key="6">
    <source>
        <dbReference type="Google" id="ProtNLM"/>
    </source>
</evidence>
<gene>
    <name evidence="4" type="ORF">GCM10010324_57090</name>
</gene>
<keyword evidence="5" id="KW-1185">Reference proteome</keyword>
<dbReference type="Proteomes" id="UP000659223">
    <property type="component" value="Unassembled WGS sequence"/>
</dbReference>
<feature type="region of interest" description="Disordered" evidence="1">
    <location>
        <begin position="1"/>
        <end position="44"/>
    </location>
</feature>
<feature type="domain" description="Putative adhesin Stv" evidence="3">
    <location>
        <begin position="207"/>
        <end position="357"/>
    </location>
</feature>
<feature type="region of interest" description="Disordered" evidence="1">
    <location>
        <begin position="67"/>
        <end position="93"/>
    </location>
</feature>
<evidence type="ECO:0000313" key="4">
    <source>
        <dbReference type="EMBL" id="GGY02691.1"/>
    </source>
</evidence>
<dbReference type="Pfam" id="PF13699">
    <property type="entry name" value="eCIS_core"/>
    <property type="match status" value="1"/>
</dbReference>
<proteinExistence type="predicted"/>
<feature type="domain" description="eCIS core" evidence="2">
    <location>
        <begin position="103"/>
        <end position="166"/>
    </location>
</feature>
<feature type="region of interest" description="Disordered" evidence="1">
    <location>
        <begin position="239"/>
        <end position="277"/>
    </location>
</feature>
<sequence length="376" mass="39573">MRAREKSEGPSPGTAPVSAHTRTSSRTPGRQGSRGAGGGVPPALMGLQGAVGNAAVVQMLRAAGHLGEEGEPRHAVHRRHGETGRPAVQRSAVHEVLRRPGRPLDDATRADMEARLGADFSDVRVHSGAAARASAAEIGARAYTSGSHVVIGAGGGDKHTLAHELTQREETAVQRVNDSGNRPLISHANPNDDWFADNATAVRADGLVLSGHGGWERVDGHFRVPRGTRLHFYTVHGQTVPDDLGGQVEQGNEQRGSVEQSRQPGASRTLAGGRSAPNYRISYPSGLTIRGNPVIATPVAGGYDVELDPATPAARVITVATLLDPQLAGHSIVFDGDVLLSDILQTDMGDVHFAACRFVETGRPGTRNQKEGLFNP</sequence>
<dbReference type="Pfam" id="PF21527">
    <property type="entry name" value="Stv"/>
    <property type="match status" value="1"/>
</dbReference>
<dbReference type="EMBL" id="BMUT01000014">
    <property type="protein sequence ID" value="GGY02691.1"/>
    <property type="molecule type" value="Genomic_DNA"/>
</dbReference>
<evidence type="ECO:0000313" key="5">
    <source>
        <dbReference type="Proteomes" id="UP000659223"/>
    </source>
</evidence>
<organism evidence="4 5">
    <name type="scientific">Streptomyces hiroshimensis</name>
    <dbReference type="NCBI Taxonomy" id="66424"/>
    <lineage>
        <taxon>Bacteria</taxon>
        <taxon>Bacillati</taxon>
        <taxon>Actinomycetota</taxon>
        <taxon>Actinomycetes</taxon>
        <taxon>Kitasatosporales</taxon>
        <taxon>Streptomycetaceae</taxon>
        <taxon>Streptomyces</taxon>
    </lineage>
</organism>
<dbReference type="InterPro" id="IPR049002">
    <property type="entry name" value="Stv"/>
</dbReference>
<name>A0ABQ2Z4Y8_9ACTN</name>
<protein>
    <recommendedName>
        <fullName evidence="6">DUF4157 domain-containing protein</fullName>
    </recommendedName>
</protein>